<dbReference type="STRING" id="1123014.SAMN02745746_03349"/>
<dbReference type="PANTHER" id="PTHR12302">
    <property type="entry name" value="EBNA2 BINDING PROTEIN P100"/>
    <property type="match status" value="1"/>
</dbReference>
<dbReference type="Gene3D" id="2.40.50.90">
    <property type="match status" value="1"/>
</dbReference>
<gene>
    <name evidence="2" type="ORF">SAMN02745746_03349</name>
</gene>
<dbReference type="Proteomes" id="UP000192920">
    <property type="component" value="Unassembled WGS sequence"/>
</dbReference>
<dbReference type="SMART" id="SM00318">
    <property type="entry name" value="SNc"/>
    <property type="match status" value="1"/>
</dbReference>
<dbReference type="PANTHER" id="PTHR12302:SF26">
    <property type="entry name" value="BLR1266 PROTEIN"/>
    <property type="match status" value="1"/>
</dbReference>
<dbReference type="AlphaFoldDB" id="A0A1Y6CAN5"/>
<feature type="domain" description="TNase-like" evidence="1">
    <location>
        <begin position="44"/>
        <end position="172"/>
    </location>
</feature>
<dbReference type="EMBL" id="FXAG01000022">
    <property type="protein sequence ID" value="SMF45419.1"/>
    <property type="molecule type" value="Genomic_DNA"/>
</dbReference>
<dbReference type="PROSITE" id="PS01284">
    <property type="entry name" value="TNASE_2"/>
    <property type="match status" value="1"/>
</dbReference>
<sequence>MKVNQRQLGAVMTLLSGASTAKKLIAGVTLLLAVGAYFAQADNGEISGVVVGVADGDTITVLDAAQQQHKIRFAFIDAPEKAQPYGQRAKQILAARVYRQVVKVDVVEKDRYGRIVGRVWQGATDVNLAQLKEGYAWHYRFYASKNQSAEDFSRYEAAEQQARAQRLGLWEGSAPQAPWEFRRSKRGN</sequence>
<accession>A0A1Y6CAN5</accession>
<keyword evidence="3" id="KW-1185">Reference proteome</keyword>
<keyword evidence="2" id="KW-0540">Nuclease</keyword>
<reference evidence="3" key="1">
    <citation type="submission" date="2017-04" db="EMBL/GenBank/DDBJ databases">
        <authorList>
            <person name="Varghese N."/>
            <person name="Submissions S."/>
        </authorList>
    </citation>
    <scope>NUCLEOTIDE SEQUENCE [LARGE SCALE GENOMIC DNA]</scope>
    <source>
        <strain evidence="3">DSM 22618</strain>
    </source>
</reference>
<dbReference type="RefSeq" id="WP_085277501.1">
    <property type="nucleotide sequence ID" value="NZ_FXAG01000022.1"/>
</dbReference>
<proteinExistence type="predicted"/>
<protein>
    <submittedName>
        <fullName evidence="2">Endonuclease YncB, thermonuclease family</fullName>
    </submittedName>
</protein>
<dbReference type="GO" id="GO:0003676">
    <property type="term" value="F:nucleic acid binding"/>
    <property type="evidence" value="ECO:0007669"/>
    <property type="project" value="InterPro"/>
</dbReference>
<evidence type="ECO:0000313" key="3">
    <source>
        <dbReference type="Proteomes" id="UP000192920"/>
    </source>
</evidence>
<dbReference type="PROSITE" id="PS50830">
    <property type="entry name" value="TNASE_3"/>
    <property type="match status" value="1"/>
</dbReference>
<evidence type="ECO:0000259" key="1">
    <source>
        <dbReference type="PROSITE" id="PS50830"/>
    </source>
</evidence>
<keyword evidence="2" id="KW-0378">Hydrolase</keyword>
<name>A0A1Y6CAN5_9NEIS</name>
<dbReference type="SUPFAM" id="SSF50199">
    <property type="entry name" value="Staphylococcal nuclease"/>
    <property type="match status" value="1"/>
</dbReference>
<organism evidence="2 3">
    <name type="scientific">Pseudogulbenkiania subflava DSM 22618</name>
    <dbReference type="NCBI Taxonomy" id="1123014"/>
    <lineage>
        <taxon>Bacteria</taxon>
        <taxon>Pseudomonadati</taxon>
        <taxon>Pseudomonadota</taxon>
        <taxon>Betaproteobacteria</taxon>
        <taxon>Neisseriales</taxon>
        <taxon>Chromobacteriaceae</taxon>
        <taxon>Pseudogulbenkiania</taxon>
    </lineage>
</organism>
<dbReference type="InterPro" id="IPR035437">
    <property type="entry name" value="SNase_OB-fold_sf"/>
</dbReference>
<dbReference type="InterPro" id="IPR016071">
    <property type="entry name" value="Staphylococal_nuclease_OB-fold"/>
</dbReference>
<dbReference type="InterPro" id="IPR002071">
    <property type="entry name" value="Thermonucl_AS"/>
</dbReference>
<evidence type="ECO:0000313" key="2">
    <source>
        <dbReference type="EMBL" id="SMF45419.1"/>
    </source>
</evidence>
<dbReference type="Pfam" id="PF00565">
    <property type="entry name" value="SNase"/>
    <property type="match status" value="1"/>
</dbReference>
<keyword evidence="2" id="KW-0255">Endonuclease</keyword>
<dbReference type="GO" id="GO:0004519">
    <property type="term" value="F:endonuclease activity"/>
    <property type="evidence" value="ECO:0007669"/>
    <property type="project" value="UniProtKB-KW"/>
</dbReference>